<dbReference type="InterPro" id="IPR001611">
    <property type="entry name" value="Leu-rich_rpt"/>
</dbReference>
<evidence type="ECO:0000256" key="13">
    <source>
        <dbReference type="ARBA" id="ARBA00040950"/>
    </source>
</evidence>
<dbReference type="Gene3D" id="3.80.10.10">
    <property type="entry name" value="Ribonuclease Inhibitor"/>
    <property type="match status" value="2"/>
</dbReference>
<dbReference type="SUPFAM" id="SSF52075">
    <property type="entry name" value="Outer arm dynein light chain 1"/>
    <property type="match status" value="1"/>
</dbReference>
<evidence type="ECO:0000256" key="4">
    <source>
        <dbReference type="ARBA" id="ARBA00022614"/>
    </source>
</evidence>
<evidence type="ECO:0000313" key="16">
    <source>
        <dbReference type="EMBL" id="KAG7172898.1"/>
    </source>
</evidence>
<evidence type="ECO:0000256" key="3">
    <source>
        <dbReference type="ARBA" id="ARBA00022490"/>
    </source>
</evidence>
<keyword evidence="3" id="KW-0963">Cytoplasm</keyword>
<evidence type="ECO:0000256" key="7">
    <source>
        <dbReference type="ARBA" id="ARBA00023054"/>
    </source>
</evidence>
<feature type="region of interest" description="Disordered" evidence="15">
    <location>
        <begin position="1"/>
        <end position="47"/>
    </location>
</feature>
<keyword evidence="6" id="KW-0282">Flagellum</keyword>
<feature type="region of interest" description="Disordered" evidence="15">
    <location>
        <begin position="71"/>
        <end position="91"/>
    </location>
</feature>
<comment type="subcellular location">
    <subcellularLocation>
        <location evidence="2">Cytoplasm</location>
        <location evidence="2">Cytoskeleton</location>
        <location evidence="2">Flagellum axoneme</location>
    </subcellularLocation>
</comment>
<dbReference type="GO" id="GO:0005929">
    <property type="term" value="C:cilium"/>
    <property type="evidence" value="ECO:0007669"/>
    <property type="project" value="TreeGrafter"/>
</dbReference>
<protein>
    <recommendedName>
        <fullName evidence="11">Dynein axonemal assembly factor 1 homolog</fullName>
    </recommendedName>
    <alternativeName>
        <fullName evidence="13">Dynein regulatory complex subunit 3</fullName>
    </alternativeName>
</protein>
<dbReference type="Pfam" id="PF14580">
    <property type="entry name" value="LRR_9"/>
    <property type="match status" value="1"/>
</dbReference>
<dbReference type="PROSITE" id="PS51450">
    <property type="entry name" value="LRR"/>
    <property type="match status" value="3"/>
</dbReference>
<keyword evidence="9" id="KW-0206">Cytoskeleton</keyword>
<dbReference type="InterPro" id="IPR050576">
    <property type="entry name" value="Cilia_flagella_integrity"/>
</dbReference>
<keyword evidence="8" id="KW-0969">Cilium</keyword>
<evidence type="ECO:0000256" key="15">
    <source>
        <dbReference type="SAM" id="MobiDB-lite"/>
    </source>
</evidence>
<dbReference type="SMART" id="SM00365">
    <property type="entry name" value="LRR_SD22"/>
    <property type="match status" value="3"/>
</dbReference>
<comment type="function">
    <text evidence="1">Cilium-specific protein required for cilia structures.</text>
</comment>
<evidence type="ECO:0000256" key="5">
    <source>
        <dbReference type="ARBA" id="ARBA00022737"/>
    </source>
</evidence>
<evidence type="ECO:0000256" key="1">
    <source>
        <dbReference type="ARBA" id="ARBA00003843"/>
    </source>
</evidence>
<dbReference type="InterPro" id="IPR032675">
    <property type="entry name" value="LRR_dom_sf"/>
</dbReference>
<dbReference type="SMART" id="SM00369">
    <property type="entry name" value="LRR_TYP"/>
    <property type="match status" value="3"/>
</dbReference>
<keyword evidence="4" id="KW-0433">Leucine-rich repeat</keyword>
<dbReference type="Proteomes" id="UP000747542">
    <property type="component" value="Unassembled WGS sequence"/>
</dbReference>
<keyword evidence="7 14" id="KW-0175">Coiled coil</keyword>
<evidence type="ECO:0000256" key="6">
    <source>
        <dbReference type="ARBA" id="ARBA00022846"/>
    </source>
</evidence>
<keyword evidence="17" id="KW-1185">Reference proteome</keyword>
<evidence type="ECO:0000256" key="8">
    <source>
        <dbReference type="ARBA" id="ARBA00023069"/>
    </source>
</evidence>
<feature type="coiled-coil region" evidence="14">
    <location>
        <begin position="301"/>
        <end position="330"/>
    </location>
</feature>
<evidence type="ECO:0000256" key="12">
    <source>
        <dbReference type="ARBA" id="ARBA00038378"/>
    </source>
</evidence>
<accession>A0A8J5N4U7</accession>
<evidence type="ECO:0000256" key="2">
    <source>
        <dbReference type="ARBA" id="ARBA00004611"/>
    </source>
</evidence>
<dbReference type="AlphaFoldDB" id="A0A8J5N4U7"/>
<keyword evidence="5" id="KW-0677">Repeat</keyword>
<evidence type="ECO:0000256" key="14">
    <source>
        <dbReference type="SAM" id="Coils"/>
    </source>
</evidence>
<keyword evidence="10" id="KW-0966">Cell projection</keyword>
<comment type="similarity">
    <text evidence="12">Belongs to the DRC3 family.</text>
</comment>
<sequence>MPALNHVKSCKMSINWRRKSDDGNSNRGRSISEDDSEADKDKEEGGKQVQNIMSLCKESSGMMATVTSLRSTLHTSKRSTGEDGEEEVGVSRGREWGEINPLTLQTLKEALEEQEPQLPALTHANATNTASHVTSLSLQFKGLGSLDFLWMLTNITRLVLSNNSLTDTRGLERLSKLTWLDLSFNQISRISSLKSLRNLEVLALHNNLLRRLERGALQPLSHLQVLTLANNKIHDIDDVRTLRQVKCLASLNLANNPLCDHRYPDYVLAHLPDLAYLDHRRLTPQDHAHAAQQYKYAHVQLQSVVAVVEAQEEKAQQQEEQERLTRASQEEHRRAGVLALNDGSLFSRMFRGDKDMGVLLQLPGAHTLMTKYRDQFNAVCLRVFNAGLDHEVQRQTELELLQEALDVAKNDADTYARGVVRRVEGEVETVVAAGQELRAAEEASLGDDQEAHEARVAKAVALREQFDALLDDASQDLLTAEVTLADQVKFIFVLPDLCKYYSQQFGPRDKLNTLQDVVDRAREELGTLVGNFLEAAAMELQEGRRLAYTFYCRLRELTAKMVDDGAGGSEGMDEERTARVFEGSDTLTSALAGIHDRHLALIDSREADLRQHLQQWLTHTLHEISKAEWARHRSRVEEITTLTARQRQLLYDALPTTHE</sequence>
<proteinExistence type="inferred from homology"/>
<evidence type="ECO:0000313" key="17">
    <source>
        <dbReference type="Proteomes" id="UP000747542"/>
    </source>
</evidence>
<evidence type="ECO:0000256" key="11">
    <source>
        <dbReference type="ARBA" id="ARBA00024433"/>
    </source>
</evidence>
<dbReference type="InterPro" id="IPR003591">
    <property type="entry name" value="Leu-rich_rpt_typical-subtyp"/>
</dbReference>
<reference evidence="16" key="1">
    <citation type="journal article" date="2021" name="Sci. Adv.">
        <title>The American lobster genome reveals insights on longevity, neural, and immune adaptations.</title>
        <authorList>
            <person name="Polinski J.M."/>
            <person name="Zimin A.V."/>
            <person name="Clark K.F."/>
            <person name="Kohn A.B."/>
            <person name="Sadowski N."/>
            <person name="Timp W."/>
            <person name="Ptitsyn A."/>
            <person name="Khanna P."/>
            <person name="Romanova D.Y."/>
            <person name="Williams P."/>
            <person name="Greenwood S.J."/>
            <person name="Moroz L.L."/>
            <person name="Walt D.R."/>
            <person name="Bodnar A.G."/>
        </authorList>
    </citation>
    <scope>NUCLEOTIDE SEQUENCE</scope>
    <source>
        <strain evidence="16">GMGI-L3</strain>
    </source>
</reference>
<comment type="caution">
    <text evidence="16">The sequence shown here is derived from an EMBL/GenBank/DDBJ whole genome shotgun (WGS) entry which is preliminary data.</text>
</comment>
<gene>
    <name evidence="16" type="primary">DRC3-L</name>
    <name evidence="16" type="ORF">Hamer_G017877</name>
</gene>
<evidence type="ECO:0000256" key="9">
    <source>
        <dbReference type="ARBA" id="ARBA00023212"/>
    </source>
</evidence>
<evidence type="ECO:0000256" key="10">
    <source>
        <dbReference type="ARBA" id="ARBA00023273"/>
    </source>
</evidence>
<dbReference type="EMBL" id="JAHLQT010010216">
    <property type="protein sequence ID" value="KAG7172898.1"/>
    <property type="molecule type" value="Genomic_DNA"/>
</dbReference>
<dbReference type="PANTHER" id="PTHR45973">
    <property type="entry name" value="PROTEIN PHOSPHATASE 1 REGULATORY SUBUNIT SDS22-RELATED"/>
    <property type="match status" value="1"/>
</dbReference>
<name>A0A8J5N4U7_HOMAM</name>
<organism evidence="16 17">
    <name type="scientific">Homarus americanus</name>
    <name type="common">American lobster</name>
    <dbReference type="NCBI Taxonomy" id="6706"/>
    <lineage>
        <taxon>Eukaryota</taxon>
        <taxon>Metazoa</taxon>
        <taxon>Ecdysozoa</taxon>
        <taxon>Arthropoda</taxon>
        <taxon>Crustacea</taxon>
        <taxon>Multicrustacea</taxon>
        <taxon>Malacostraca</taxon>
        <taxon>Eumalacostraca</taxon>
        <taxon>Eucarida</taxon>
        <taxon>Decapoda</taxon>
        <taxon>Pleocyemata</taxon>
        <taxon>Astacidea</taxon>
        <taxon>Nephropoidea</taxon>
        <taxon>Nephropidae</taxon>
        <taxon>Homarus</taxon>
    </lineage>
</organism>
<dbReference type="PANTHER" id="PTHR45973:SF12">
    <property type="entry name" value="DYNEIN REGULATORY COMPLEX SUBUNIT 3"/>
    <property type="match status" value="1"/>
</dbReference>